<name>F2LB41_BURGS</name>
<dbReference type="AlphaFoldDB" id="F2LB41"/>
<dbReference type="EMBL" id="CP002599">
    <property type="protein sequence ID" value="AEA60110.1"/>
    <property type="molecule type" value="Genomic_DNA"/>
</dbReference>
<keyword evidence="1" id="KW-0808">Transferase</keyword>
<evidence type="ECO:0000313" key="1">
    <source>
        <dbReference type="EMBL" id="AEA60110.1"/>
    </source>
</evidence>
<organism evidence="1 2">
    <name type="scientific">Burkholderia gladioli (strain BSR3)</name>
    <dbReference type="NCBI Taxonomy" id="999541"/>
    <lineage>
        <taxon>Bacteria</taxon>
        <taxon>Pseudomonadati</taxon>
        <taxon>Pseudomonadota</taxon>
        <taxon>Betaproteobacteria</taxon>
        <taxon>Burkholderiales</taxon>
        <taxon>Burkholderiaceae</taxon>
        <taxon>Burkholderia</taxon>
    </lineage>
</organism>
<gene>
    <name evidence="1" type="ordered locus">bgla_1g14390</name>
</gene>
<reference evidence="1 2" key="1">
    <citation type="journal article" date="2011" name="J. Bacteriol.">
        <title>Complete genome sequence of Burkholderia gladioli BSR3.</title>
        <authorList>
            <person name="Seo Y.S."/>
            <person name="Lim J."/>
            <person name="Choi B.S."/>
            <person name="Kim H."/>
            <person name="Goo E."/>
            <person name="Lee B."/>
            <person name="Lim J.S."/>
            <person name="Choi I.Y."/>
            <person name="Moon J.S."/>
            <person name="Kim J."/>
            <person name="Hwang I."/>
        </authorList>
    </citation>
    <scope>NUCLEOTIDE SEQUENCE [LARGE SCALE GENOMIC DNA]</scope>
    <source>
        <strain evidence="1 2">BSR3</strain>
    </source>
</reference>
<accession>F2LB41</accession>
<dbReference type="KEGG" id="bgd:bgla_1g14390"/>
<keyword evidence="2" id="KW-1185">Reference proteome</keyword>
<dbReference type="eggNOG" id="ENOG5032YPG">
    <property type="taxonomic scope" value="Bacteria"/>
</dbReference>
<dbReference type="GO" id="GO:0032259">
    <property type="term" value="P:methylation"/>
    <property type="evidence" value="ECO:0007669"/>
    <property type="project" value="UniProtKB-KW"/>
</dbReference>
<dbReference type="GO" id="GO:0008168">
    <property type="term" value="F:methyltransferase activity"/>
    <property type="evidence" value="ECO:0007669"/>
    <property type="project" value="UniProtKB-KW"/>
</dbReference>
<proteinExistence type="predicted"/>
<protein>
    <submittedName>
        <fullName evidence="1">Type I restriction-modification system methyltransferase subunit</fullName>
    </submittedName>
</protein>
<dbReference type="Proteomes" id="UP000008316">
    <property type="component" value="Chromosome 1"/>
</dbReference>
<evidence type="ECO:0000313" key="2">
    <source>
        <dbReference type="Proteomes" id="UP000008316"/>
    </source>
</evidence>
<dbReference type="STRING" id="999541.bgla_1g14390"/>
<keyword evidence="1" id="KW-0489">Methyltransferase</keyword>
<dbReference type="HOGENOM" id="CLU_162353_1_0_4"/>
<sequence>MLALYLEYVVNLPSIHHTGPRFKLGRIFTTPAALAACATAQVSMFDLLLRHVRGDWGNLSEPDRLQNEQALEVGLVLLSSYALPDRATVWIITEWDRSITTLLVPSDY</sequence>